<dbReference type="PROSITE" id="PS51194">
    <property type="entry name" value="HELICASE_CTER"/>
    <property type="match status" value="1"/>
</dbReference>
<dbReference type="FunFam" id="3.40.50.300:FF:000596">
    <property type="entry name" value="ATP-dependent DNA helicase"/>
    <property type="match status" value="1"/>
</dbReference>
<accession>A0ABD6EHE5</accession>
<dbReference type="InterPro" id="IPR014001">
    <property type="entry name" value="Helicase_ATP-bd"/>
</dbReference>
<feature type="domain" description="Helicase C-terminal" evidence="17">
    <location>
        <begin position="148"/>
        <end position="301"/>
    </location>
</feature>
<dbReference type="GO" id="GO:0005634">
    <property type="term" value="C:nucleus"/>
    <property type="evidence" value="ECO:0007669"/>
    <property type="project" value="UniProtKB-SubCell"/>
</dbReference>
<sequence length="486" mass="54752">MQLKALGIQATTLNHSTSKEEVKTIMQAITDPHSTLRLLYVTPEKLAQSKRLMNKLEKCDEAGLLKLVAIDEVHCCSQWGHDFRPDFKFLNVVKRQFKDVPIVGLTATATYDVVEDLKNILNIPAAVVFRAGFNRPNLFYEVVPKPSKLEDSVADISAMIKNRFSGESGIVYCFSKKDCEELATALRQQGIQAHFYHADMDTEQRKRTHEKWTAGAINVMVATVAFGMGIDKPDVRYVIHHSLPKSMENYYQESGRAGRDGKDATCVLYFRLSDLFRQSTMVCTEKTGIANLYSMLVYCLQSKSCRRCLIAEHFNEVWNESWCSKKCDVCCGKTSSSTSVNIEPCLDIFIQLLKECEQKAKNESSRRITGLKLVELAMKRLKNDYSKTALEYAVAHFLRYGYLKEEFHFTPYSIVSYVVAGAKCLTGVQDNQESLTVQIPLNSGEANPVAAKPQISSRKRTAEIDGAVDKRRLINCASPEITEIVL</sequence>
<dbReference type="GO" id="GO:0046872">
    <property type="term" value="F:metal ion binding"/>
    <property type="evidence" value="ECO:0007669"/>
    <property type="project" value="UniProtKB-KW"/>
</dbReference>
<evidence type="ECO:0000256" key="12">
    <source>
        <dbReference type="ARBA" id="ARBA00023242"/>
    </source>
</evidence>
<keyword evidence="8" id="KW-0862">Zinc</keyword>
<dbReference type="Gene3D" id="3.40.50.300">
    <property type="entry name" value="P-loop containing nucleotide triphosphate hydrolases"/>
    <property type="match status" value="2"/>
</dbReference>
<name>A0ABD6EHE5_9BILA</name>
<evidence type="ECO:0000259" key="17">
    <source>
        <dbReference type="PROSITE" id="PS51194"/>
    </source>
</evidence>
<dbReference type="InterPro" id="IPR004589">
    <property type="entry name" value="DNA_helicase_ATP-dep_RecQ"/>
</dbReference>
<dbReference type="Pfam" id="PF16124">
    <property type="entry name" value="RecQ_Zn_bind"/>
    <property type="match status" value="1"/>
</dbReference>
<evidence type="ECO:0000256" key="1">
    <source>
        <dbReference type="ARBA" id="ARBA00001947"/>
    </source>
</evidence>
<dbReference type="InterPro" id="IPR027417">
    <property type="entry name" value="P-loop_NTPase"/>
</dbReference>
<evidence type="ECO:0000256" key="2">
    <source>
        <dbReference type="ARBA" id="ARBA00004123"/>
    </source>
</evidence>
<dbReference type="GO" id="GO:0005524">
    <property type="term" value="F:ATP binding"/>
    <property type="evidence" value="ECO:0007669"/>
    <property type="project" value="UniProtKB-KW"/>
</dbReference>
<keyword evidence="4" id="KW-0479">Metal-binding</keyword>
<dbReference type="CDD" id="cd18794">
    <property type="entry name" value="SF2_C_RecQ"/>
    <property type="match status" value="1"/>
</dbReference>
<evidence type="ECO:0000256" key="4">
    <source>
        <dbReference type="ARBA" id="ARBA00022723"/>
    </source>
</evidence>
<evidence type="ECO:0000256" key="8">
    <source>
        <dbReference type="ARBA" id="ARBA00022833"/>
    </source>
</evidence>
<evidence type="ECO:0000256" key="5">
    <source>
        <dbReference type="ARBA" id="ARBA00022741"/>
    </source>
</evidence>
<keyword evidence="5 15" id="KW-0547">Nucleotide-binding</keyword>
<comment type="caution">
    <text evidence="18">The sequence shown here is derived from an EMBL/GenBank/DDBJ whole genome shotgun (WGS) entry which is preliminary data.</text>
</comment>
<dbReference type="GO" id="GO:0003677">
    <property type="term" value="F:DNA binding"/>
    <property type="evidence" value="ECO:0007669"/>
    <property type="project" value="UniProtKB-KW"/>
</dbReference>
<dbReference type="InterPro" id="IPR032284">
    <property type="entry name" value="RecQ_Zn-bd"/>
</dbReference>
<dbReference type="PANTHER" id="PTHR13710">
    <property type="entry name" value="DNA HELICASE RECQ FAMILY MEMBER"/>
    <property type="match status" value="1"/>
</dbReference>
<dbReference type="InterPro" id="IPR001650">
    <property type="entry name" value="Helicase_C-like"/>
</dbReference>
<dbReference type="Pfam" id="PF00271">
    <property type="entry name" value="Helicase_C"/>
    <property type="match status" value="1"/>
</dbReference>
<organism evidence="18 19">
    <name type="scientific">Gnathostoma spinigerum</name>
    <dbReference type="NCBI Taxonomy" id="75299"/>
    <lineage>
        <taxon>Eukaryota</taxon>
        <taxon>Metazoa</taxon>
        <taxon>Ecdysozoa</taxon>
        <taxon>Nematoda</taxon>
        <taxon>Chromadorea</taxon>
        <taxon>Rhabditida</taxon>
        <taxon>Spirurina</taxon>
        <taxon>Gnathostomatomorpha</taxon>
        <taxon>Gnathostomatoidea</taxon>
        <taxon>Gnathostomatidae</taxon>
        <taxon>Gnathostoma</taxon>
    </lineage>
</organism>
<keyword evidence="6 15" id="KW-0378">Hydrolase</keyword>
<evidence type="ECO:0000256" key="14">
    <source>
        <dbReference type="ARBA" id="ARBA00049360"/>
    </source>
</evidence>
<dbReference type="Proteomes" id="UP001608902">
    <property type="component" value="Unassembled WGS sequence"/>
</dbReference>
<evidence type="ECO:0000256" key="11">
    <source>
        <dbReference type="ARBA" id="ARBA00023235"/>
    </source>
</evidence>
<comment type="catalytic activity">
    <reaction evidence="14 15">
        <text>ATP + H2O = ADP + phosphate + H(+)</text>
        <dbReference type="Rhea" id="RHEA:13065"/>
        <dbReference type="ChEBI" id="CHEBI:15377"/>
        <dbReference type="ChEBI" id="CHEBI:15378"/>
        <dbReference type="ChEBI" id="CHEBI:30616"/>
        <dbReference type="ChEBI" id="CHEBI:43474"/>
        <dbReference type="ChEBI" id="CHEBI:456216"/>
    </reaction>
</comment>
<dbReference type="SUPFAM" id="SSF52540">
    <property type="entry name" value="P-loop containing nucleoside triphosphate hydrolases"/>
    <property type="match status" value="1"/>
</dbReference>
<proteinExistence type="inferred from homology"/>
<dbReference type="PANTHER" id="PTHR13710:SF105">
    <property type="entry name" value="ATP-DEPENDENT DNA HELICASE Q1"/>
    <property type="match status" value="1"/>
</dbReference>
<evidence type="ECO:0000256" key="10">
    <source>
        <dbReference type="ARBA" id="ARBA00023125"/>
    </source>
</evidence>
<feature type="domain" description="Helicase ATP-binding" evidence="16">
    <location>
        <begin position="1"/>
        <end position="127"/>
    </location>
</feature>
<protein>
    <recommendedName>
        <fullName evidence="15">ATP-dependent DNA helicase</fullName>
        <ecNumber evidence="15">5.6.2.4</ecNumber>
    </recommendedName>
</protein>
<dbReference type="PROSITE" id="PS51192">
    <property type="entry name" value="HELICASE_ATP_BIND_1"/>
    <property type="match status" value="1"/>
</dbReference>
<evidence type="ECO:0000259" key="16">
    <source>
        <dbReference type="PROSITE" id="PS51192"/>
    </source>
</evidence>
<keyword evidence="12 15" id="KW-0539">Nucleus</keyword>
<dbReference type="FunFam" id="3.40.50.300:FF:003000">
    <property type="entry name" value="ATP-dependent DNA helicase"/>
    <property type="match status" value="1"/>
</dbReference>
<dbReference type="EC" id="5.6.2.4" evidence="15"/>
<comment type="subcellular location">
    <subcellularLocation>
        <location evidence="2 15">Nucleus</location>
    </subcellularLocation>
</comment>
<keyword evidence="10" id="KW-0238">DNA-binding</keyword>
<dbReference type="GO" id="GO:0043138">
    <property type="term" value="F:3'-5' DNA helicase activity"/>
    <property type="evidence" value="ECO:0007669"/>
    <property type="project" value="UniProtKB-EC"/>
</dbReference>
<comment type="similarity">
    <text evidence="3 15">Belongs to the helicase family. RecQ subfamily.</text>
</comment>
<keyword evidence="19" id="KW-1185">Reference proteome</keyword>
<evidence type="ECO:0000256" key="9">
    <source>
        <dbReference type="ARBA" id="ARBA00022840"/>
    </source>
</evidence>
<evidence type="ECO:0000256" key="7">
    <source>
        <dbReference type="ARBA" id="ARBA00022806"/>
    </source>
</evidence>
<dbReference type="SMART" id="SM00490">
    <property type="entry name" value="HELICc"/>
    <property type="match status" value="1"/>
</dbReference>
<dbReference type="NCBIfam" id="TIGR00614">
    <property type="entry name" value="recQ_fam"/>
    <property type="match status" value="1"/>
</dbReference>
<evidence type="ECO:0000256" key="6">
    <source>
        <dbReference type="ARBA" id="ARBA00022801"/>
    </source>
</evidence>
<dbReference type="AlphaFoldDB" id="A0ABD6EHE5"/>
<keyword evidence="7 15" id="KW-0347">Helicase</keyword>
<reference evidence="18 19" key="1">
    <citation type="submission" date="2024-08" db="EMBL/GenBank/DDBJ databases">
        <title>Gnathostoma spinigerum genome.</title>
        <authorList>
            <person name="Gonzalez-Bertolin B."/>
            <person name="Monzon S."/>
            <person name="Zaballos A."/>
            <person name="Jimenez P."/>
            <person name="Dekumyoy P."/>
            <person name="Varona S."/>
            <person name="Cuesta I."/>
            <person name="Sumanam S."/>
            <person name="Adisakwattana P."/>
            <person name="Gasser R.B."/>
            <person name="Hernandez-Gonzalez A."/>
            <person name="Young N.D."/>
            <person name="Perteguer M.J."/>
        </authorList>
    </citation>
    <scope>NUCLEOTIDE SEQUENCE [LARGE SCALE GENOMIC DNA]</scope>
    <source>
        <strain evidence="18">AL3</strain>
        <tissue evidence="18">Liver</tissue>
    </source>
</reference>
<gene>
    <name evidence="18" type="ORF">AB6A40_003087</name>
</gene>
<dbReference type="InterPro" id="IPR036388">
    <property type="entry name" value="WH-like_DNA-bd_sf"/>
</dbReference>
<evidence type="ECO:0000256" key="15">
    <source>
        <dbReference type="RuleBase" id="RU364117"/>
    </source>
</evidence>
<evidence type="ECO:0000313" key="18">
    <source>
        <dbReference type="EMBL" id="MFH4976378.1"/>
    </source>
</evidence>
<dbReference type="InterPro" id="IPR011545">
    <property type="entry name" value="DEAD/DEAH_box_helicase_dom"/>
</dbReference>
<comment type="cofactor">
    <cofactor evidence="1">
        <name>Zn(2+)</name>
        <dbReference type="ChEBI" id="CHEBI:29105"/>
    </cofactor>
</comment>
<dbReference type="Pfam" id="PF00270">
    <property type="entry name" value="DEAD"/>
    <property type="match status" value="1"/>
</dbReference>
<evidence type="ECO:0000256" key="13">
    <source>
        <dbReference type="ARBA" id="ARBA00034617"/>
    </source>
</evidence>
<keyword evidence="9 15" id="KW-0067">ATP-binding</keyword>
<dbReference type="EMBL" id="JBGFUD010001505">
    <property type="protein sequence ID" value="MFH4976378.1"/>
    <property type="molecule type" value="Genomic_DNA"/>
</dbReference>
<dbReference type="Gene3D" id="1.10.10.10">
    <property type="entry name" value="Winged helix-like DNA-binding domain superfamily/Winged helix DNA-binding domain"/>
    <property type="match status" value="1"/>
</dbReference>
<comment type="catalytic activity">
    <reaction evidence="13 15">
        <text>Couples ATP hydrolysis with the unwinding of duplex DNA by translocating in the 3'-5' direction.</text>
        <dbReference type="EC" id="5.6.2.4"/>
    </reaction>
</comment>
<evidence type="ECO:0000256" key="3">
    <source>
        <dbReference type="ARBA" id="ARBA00005446"/>
    </source>
</evidence>
<evidence type="ECO:0000313" key="19">
    <source>
        <dbReference type="Proteomes" id="UP001608902"/>
    </source>
</evidence>
<keyword evidence="11" id="KW-0413">Isomerase</keyword>
<dbReference type="GO" id="GO:0016787">
    <property type="term" value="F:hydrolase activity"/>
    <property type="evidence" value="ECO:0007669"/>
    <property type="project" value="UniProtKB-KW"/>
</dbReference>